<dbReference type="Proteomes" id="UP000192906">
    <property type="component" value="Unassembled WGS sequence"/>
</dbReference>
<dbReference type="EMBL" id="FWZU01000004">
    <property type="protein sequence ID" value="SMF30300.1"/>
    <property type="molecule type" value="Genomic_DNA"/>
</dbReference>
<protein>
    <recommendedName>
        <fullName evidence="3">Deoxyhypusine synthase</fullName>
    </recommendedName>
</protein>
<sequence>MPSKYRLFDRSKLTLLPLAERNSLLETDIVQEPVFREKVHPSFIKIAEDLAAAKAADRARILMLGAHVLRSGMQKYLFSLMEEGLINCIAVNGACAIHDFELAIHGSTTECVSTYISNGQFGLWQETGLLNDIVSDGVKTGMGFGEAVGKYIVEETLPHSDISLFAKAYELNIPITVHVGIGYDIVHEHPNCDGGAIGKASYADFLIFAAQLESLEGGVVMNFGSAIMAPEIYLKALSMVRNAARVSEAVDNKSICHFATLVCDLHDLPEEVNSEAPKNSAQYYFRPWKTMLVRTVADGGRSYYVRGFHADTIPELWTAVRRLYSNQQQAG</sequence>
<dbReference type="AlphaFoldDB" id="A0A1X7EAR8"/>
<keyword evidence="2" id="KW-1185">Reference proteome</keyword>
<accession>A0A1X7EAR8</accession>
<gene>
    <name evidence="1" type="ORF">SAMN06295933_2825</name>
</gene>
<organism evidence="1 2">
    <name type="scientific">Desulfovibrio gilichinskyi</name>
    <dbReference type="NCBI Taxonomy" id="1519643"/>
    <lineage>
        <taxon>Bacteria</taxon>
        <taxon>Pseudomonadati</taxon>
        <taxon>Thermodesulfobacteriota</taxon>
        <taxon>Desulfovibrionia</taxon>
        <taxon>Desulfovibrionales</taxon>
        <taxon>Desulfovibrionaceae</taxon>
        <taxon>Desulfovibrio</taxon>
    </lineage>
</organism>
<evidence type="ECO:0000313" key="2">
    <source>
        <dbReference type="Proteomes" id="UP000192906"/>
    </source>
</evidence>
<dbReference type="Gene3D" id="3.40.50.10690">
    <property type="entry name" value="putative lor/sdh protein like domains"/>
    <property type="match status" value="1"/>
</dbReference>
<dbReference type="STRING" id="1519643.SAMN06295933_2825"/>
<name>A0A1X7EAR8_9BACT</name>
<proteinExistence type="predicted"/>
<evidence type="ECO:0000313" key="1">
    <source>
        <dbReference type="EMBL" id="SMF30300.1"/>
    </source>
</evidence>
<evidence type="ECO:0008006" key="3">
    <source>
        <dbReference type="Google" id="ProtNLM"/>
    </source>
</evidence>
<dbReference type="RefSeq" id="WP_085103286.1">
    <property type="nucleotide sequence ID" value="NZ_FWZU01000004.1"/>
</dbReference>
<dbReference type="OrthoDB" id="9780825at2"/>
<reference evidence="2" key="1">
    <citation type="submission" date="2017-04" db="EMBL/GenBank/DDBJ databases">
        <authorList>
            <person name="Varghese N."/>
            <person name="Submissions S."/>
        </authorList>
    </citation>
    <scope>NUCLEOTIDE SEQUENCE [LARGE SCALE GENOMIC DNA]</scope>
    <source>
        <strain evidence="2">K3S</strain>
    </source>
</reference>